<keyword evidence="3" id="KW-1185">Reference proteome</keyword>
<dbReference type="Proteomes" id="UP000019402">
    <property type="component" value="Unassembled WGS sequence"/>
</dbReference>
<protein>
    <submittedName>
        <fullName evidence="2">Uncharacterized protein</fullName>
    </submittedName>
</protein>
<sequence length="220" mass="25675">MSTKNRIERTIEFKPEYLQSGITILNYFSTVLQQKEPKSNSIVRIEQEGLKVRLMVIPENGDDIQVIERTLEEYGLVISGKLKITDFLTDNMQILELEQKLEISKLELRFAKKQLEYERQNHQNRITHIENEISWLRGQIGTTLSNKKSISMVSESLLNESLKQYLQTNDKALIKSLEIIEKFLEVKNNENDKEEVVDALNSVKKKNPAILKHLQEFTQK</sequence>
<keyword evidence="1" id="KW-0175">Coiled coil</keyword>
<accession>W7Y3Z8</accession>
<proteinExistence type="predicted"/>
<organism evidence="2 3">
    <name type="scientific">Saccharicrinis fermentans DSM 9555 = JCM 21142</name>
    <dbReference type="NCBI Taxonomy" id="869213"/>
    <lineage>
        <taxon>Bacteria</taxon>
        <taxon>Pseudomonadati</taxon>
        <taxon>Bacteroidota</taxon>
        <taxon>Bacteroidia</taxon>
        <taxon>Marinilabiliales</taxon>
        <taxon>Marinilabiliaceae</taxon>
        <taxon>Saccharicrinis</taxon>
    </lineage>
</organism>
<dbReference type="EMBL" id="BAMD01000097">
    <property type="protein sequence ID" value="GAF05575.1"/>
    <property type="molecule type" value="Genomic_DNA"/>
</dbReference>
<evidence type="ECO:0000313" key="2">
    <source>
        <dbReference type="EMBL" id="GAF05575.1"/>
    </source>
</evidence>
<dbReference type="eggNOG" id="COG1357">
    <property type="taxonomic scope" value="Bacteria"/>
</dbReference>
<evidence type="ECO:0000256" key="1">
    <source>
        <dbReference type="SAM" id="Coils"/>
    </source>
</evidence>
<name>W7Y3Z8_9BACT</name>
<dbReference type="STRING" id="869213.GCA_000517085_00440"/>
<comment type="caution">
    <text evidence="2">The sequence shown here is derived from an EMBL/GenBank/DDBJ whole genome shotgun (WGS) entry which is preliminary data.</text>
</comment>
<reference evidence="2 3" key="1">
    <citation type="journal article" date="2014" name="Genome Announc.">
        <title>Draft Genome Sequence of Cytophaga fermentans JCM 21142T, a Facultative Anaerobe Isolated from Marine Mud.</title>
        <authorList>
            <person name="Starns D."/>
            <person name="Oshima K."/>
            <person name="Suda W."/>
            <person name="Iino T."/>
            <person name="Yuki M."/>
            <person name="Inoue J."/>
            <person name="Kitamura K."/>
            <person name="Iida T."/>
            <person name="Darby A."/>
            <person name="Hattori M."/>
            <person name="Ohkuma M."/>
        </authorList>
    </citation>
    <scope>NUCLEOTIDE SEQUENCE [LARGE SCALE GENOMIC DNA]</scope>
    <source>
        <strain evidence="2 3">JCM 21142</strain>
    </source>
</reference>
<evidence type="ECO:0000313" key="3">
    <source>
        <dbReference type="Proteomes" id="UP000019402"/>
    </source>
</evidence>
<dbReference type="AlphaFoldDB" id="W7Y3Z8"/>
<feature type="coiled-coil region" evidence="1">
    <location>
        <begin position="94"/>
        <end position="132"/>
    </location>
</feature>
<dbReference type="RefSeq" id="WP_027470473.1">
    <property type="nucleotide sequence ID" value="NZ_BAMD01000097.1"/>
</dbReference>
<dbReference type="OrthoDB" id="1489955at2"/>
<gene>
    <name evidence="2" type="ORF">JCM21142_104315</name>
</gene>